<dbReference type="InterPro" id="IPR058240">
    <property type="entry name" value="rSAM_sf"/>
</dbReference>
<dbReference type="EMBL" id="CP068985">
    <property type="protein sequence ID" value="QYC39328.1"/>
    <property type="molecule type" value="Genomic_DNA"/>
</dbReference>
<sequence length="253" mass="26827">MTAADWANVISATADMRISQIQFIGGEATGHPAFPVLIRQAVAAGLAVEIFSNLLNIRRAWWDELFSLPGVSLATSYYSDDAKTHDRVTGLAGSHARTRANIAEAVRRHIPIRAAVVEVIADQRVEGAAADLMALGVTRIGTDRVRGIGRGASTSPQVAELCGRCGRTKAAVSPDGEVLPCVMARWMSAGNVKATPLADILGGDRWRSLVSTIPSSPHRRVCNPECMPGQGDSSDCAPAETDTCGPSYCEPDF</sequence>
<name>A0ABX8TY79_9ACTN</name>
<evidence type="ECO:0000313" key="3">
    <source>
        <dbReference type="Proteomes" id="UP000824681"/>
    </source>
</evidence>
<organism evidence="2 3">
    <name type="scientific">Nonomuraea coxensis DSM 45129</name>
    <dbReference type="NCBI Taxonomy" id="1122611"/>
    <lineage>
        <taxon>Bacteria</taxon>
        <taxon>Bacillati</taxon>
        <taxon>Actinomycetota</taxon>
        <taxon>Actinomycetes</taxon>
        <taxon>Streptosporangiales</taxon>
        <taxon>Streptosporangiaceae</taxon>
        <taxon>Nonomuraea</taxon>
    </lineage>
</organism>
<evidence type="ECO:0000313" key="2">
    <source>
        <dbReference type="EMBL" id="QYC39328.1"/>
    </source>
</evidence>
<dbReference type="Pfam" id="PF13186">
    <property type="entry name" value="SPASM"/>
    <property type="match status" value="1"/>
</dbReference>
<dbReference type="PANTHER" id="PTHR11228:SF7">
    <property type="entry name" value="PQQA PEPTIDE CYCLASE"/>
    <property type="match status" value="1"/>
</dbReference>
<protein>
    <submittedName>
        <fullName evidence="2">Pyrroloquinoline quinone biosynthesis protein PqqE</fullName>
    </submittedName>
</protein>
<dbReference type="InterPro" id="IPR050377">
    <property type="entry name" value="Radical_SAM_PqqE_MftC-like"/>
</dbReference>
<dbReference type="InterPro" id="IPR023885">
    <property type="entry name" value="4Fe4S-binding_SPASM_dom"/>
</dbReference>
<reference evidence="2 3" key="1">
    <citation type="journal article" date="2021" name="ACS Chem. Biol.">
        <title>Genomic-Led Discovery of a Novel Glycopeptide Antibiotic by Nonomuraea coxensis DSM 45129.</title>
        <authorList>
            <person name="Yushchuk O."/>
            <person name="Vior N.M."/>
            <person name="Andreo-Vidal A."/>
            <person name="Berini F."/>
            <person name="Ruckert C."/>
            <person name="Busche T."/>
            <person name="Binda E."/>
            <person name="Kalinowski J."/>
            <person name="Truman A.W."/>
            <person name="Marinelli F."/>
        </authorList>
    </citation>
    <scope>NUCLEOTIDE SEQUENCE [LARGE SCALE GENOMIC DNA]</scope>
    <source>
        <strain evidence="2 3">DSM 45129</strain>
    </source>
</reference>
<dbReference type="PANTHER" id="PTHR11228">
    <property type="entry name" value="RADICAL SAM DOMAIN PROTEIN"/>
    <property type="match status" value="1"/>
</dbReference>
<dbReference type="Gene3D" id="3.20.20.70">
    <property type="entry name" value="Aldolase class I"/>
    <property type="match status" value="1"/>
</dbReference>
<keyword evidence="3" id="KW-1185">Reference proteome</keyword>
<dbReference type="InterPro" id="IPR013785">
    <property type="entry name" value="Aldolase_TIM"/>
</dbReference>
<dbReference type="Proteomes" id="UP000824681">
    <property type="component" value="Chromosome"/>
</dbReference>
<gene>
    <name evidence="2" type="ORF">Nocox_08520</name>
</gene>
<feature type="domain" description="4Fe4S-binding SPASM" evidence="1">
    <location>
        <begin position="162"/>
        <end position="226"/>
    </location>
</feature>
<proteinExistence type="predicted"/>
<dbReference type="SUPFAM" id="SSF102114">
    <property type="entry name" value="Radical SAM enzymes"/>
    <property type="match status" value="1"/>
</dbReference>
<evidence type="ECO:0000259" key="1">
    <source>
        <dbReference type="Pfam" id="PF13186"/>
    </source>
</evidence>
<accession>A0ABX8TY79</accession>
<dbReference type="CDD" id="cd01335">
    <property type="entry name" value="Radical_SAM"/>
    <property type="match status" value="1"/>
</dbReference>